<reference evidence="1 2" key="1">
    <citation type="submission" date="2017-11" db="EMBL/GenBank/DDBJ databases">
        <title>Escherichia coli CV839-15 Genome sequencing and assembly.</title>
        <authorList>
            <person name="Li Z."/>
            <person name="Song N."/>
            <person name="Li W."/>
            <person name="Philip H.R."/>
            <person name="Bu Z."/>
            <person name="Siguo L."/>
        </authorList>
    </citation>
    <scope>NUCLEOTIDE SEQUENCE [LARGE SCALE GENOMIC DNA]</scope>
    <source>
        <strain evidence="1 2">CV839-15</strain>
    </source>
</reference>
<protein>
    <submittedName>
        <fullName evidence="1">Uncharacterized protein</fullName>
    </submittedName>
</protein>
<gene>
    <name evidence="1" type="ORF">CV83915_03175</name>
</gene>
<dbReference type="EMBL" id="CP024978">
    <property type="protein sequence ID" value="ATZ33474.1"/>
    <property type="molecule type" value="Genomic_DNA"/>
</dbReference>
<sequence length="44" mass="5160">MMGFYQLRGLVFCYLWQIIANIPNLQNEIVMWITFLPLSIVRGG</sequence>
<proteinExistence type="predicted"/>
<organism evidence="1 2">
    <name type="scientific">Escherichia coli</name>
    <dbReference type="NCBI Taxonomy" id="562"/>
    <lineage>
        <taxon>Bacteria</taxon>
        <taxon>Pseudomonadati</taxon>
        <taxon>Pseudomonadota</taxon>
        <taxon>Gammaproteobacteria</taxon>
        <taxon>Enterobacterales</taxon>
        <taxon>Enterobacteriaceae</taxon>
        <taxon>Escherichia</taxon>
    </lineage>
</organism>
<dbReference type="Proteomes" id="UP000236551">
    <property type="component" value="Chromosome"/>
</dbReference>
<dbReference type="AlphaFoldDB" id="A0A1D7PF90"/>
<accession>A0A1D7PF90</accession>
<evidence type="ECO:0000313" key="1">
    <source>
        <dbReference type="EMBL" id="ATZ33474.1"/>
    </source>
</evidence>
<evidence type="ECO:0000313" key="2">
    <source>
        <dbReference type="Proteomes" id="UP000236551"/>
    </source>
</evidence>
<name>A0A1D7PF90_ECOLX</name>